<reference evidence="1 2" key="1">
    <citation type="submission" date="2019-02" db="EMBL/GenBank/DDBJ databases">
        <title>Genome sequences of Aliivibrio finisterrensis strains from farmed Atlantic salmon.</title>
        <authorList>
            <person name="Bowman J.P."/>
        </authorList>
    </citation>
    <scope>NUCLEOTIDE SEQUENCE [LARGE SCALE GENOMIC DNA]</scope>
    <source>
        <strain evidence="1 2">A32</strain>
    </source>
</reference>
<dbReference type="AlphaFoldDB" id="A0A4Q5K9C3"/>
<dbReference type="GO" id="GO:0016740">
    <property type="term" value="F:transferase activity"/>
    <property type="evidence" value="ECO:0007669"/>
    <property type="project" value="UniProtKB-KW"/>
</dbReference>
<comment type="caution">
    <text evidence="1">The sequence shown here is derived from an EMBL/GenBank/DDBJ whole genome shotgun (WGS) entry which is preliminary data.</text>
</comment>
<proteinExistence type="predicted"/>
<dbReference type="RefSeq" id="WP_130088277.1">
    <property type="nucleotide sequence ID" value="NZ_SEZJ01000024.1"/>
</dbReference>
<sequence>MNIFLVTSPFQYICANEARLHYKTKNNTLVIVEQDVERGKKNMEYILDKTVWDEIISIPRSQRTLRIPRVINKIKNKNEKIERLILSEYHGWRSNLFMANFPSAELIYIDDGSATLIEYEELIVTKKPYQRKRLLNDILIRFQKIKPATYIPFNKNLEIFTIFNLKKNHCRITKNNMKGLRKNLLTENSFNIESPIGFIGEANVDAGKDCIKLSDYLKEINKILDNTTKDIVYFPHRMETKKIRDQIESINRIKYHNSTMPLELEISKSNLSLSKLIGYSSTALYTLSIIYNEIPLEIITSNNLSQFSTPNLTNNHIAKQLK</sequence>
<dbReference type="OrthoDB" id="6350315at2"/>
<dbReference type="EMBL" id="SEZJ01000024">
    <property type="protein sequence ID" value="RYU42421.1"/>
    <property type="molecule type" value="Genomic_DNA"/>
</dbReference>
<gene>
    <name evidence="1" type="ORF">ERW49_17995</name>
</gene>
<dbReference type="GeneID" id="56276970"/>
<protein>
    <submittedName>
        <fullName evidence="1">Glycosyltransferase 52 family protein</fullName>
    </submittedName>
</protein>
<evidence type="ECO:0000313" key="1">
    <source>
        <dbReference type="EMBL" id="RYU42421.1"/>
    </source>
</evidence>
<dbReference type="Proteomes" id="UP000293465">
    <property type="component" value="Unassembled WGS sequence"/>
</dbReference>
<name>A0A4Q5K9C3_9GAMM</name>
<accession>A0A4Q5K9C3</accession>
<evidence type="ECO:0000313" key="2">
    <source>
        <dbReference type="Proteomes" id="UP000293465"/>
    </source>
</evidence>
<organism evidence="1 2">
    <name type="scientific">Aliivibrio finisterrensis</name>
    <dbReference type="NCBI Taxonomy" id="511998"/>
    <lineage>
        <taxon>Bacteria</taxon>
        <taxon>Pseudomonadati</taxon>
        <taxon>Pseudomonadota</taxon>
        <taxon>Gammaproteobacteria</taxon>
        <taxon>Vibrionales</taxon>
        <taxon>Vibrionaceae</taxon>
        <taxon>Aliivibrio</taxon>
    </lineage>
</organism>
<keyword evidence="1" id="KW-0808">Transferase</keyword>